<evidence type="ECO:0000256" key="1">
    <source>
        <dbReference type="SAM" id="SignalP"/>
    </source>
</evidence>
<keyword evidence="3" id="KW-1185">Reference proteome</keyword>
<dbReference type="InterPro" id="IPR010262">
    <property type="entry name" value="Arylsulfotransferase_bact"/>
</dbReference>
<accession>A0ABN2QZC4</accession>
<sequence length="689" mass="72797">MAGLAAALLVLGGVLTVLPQVDSAQAVAAPAPTRNIAVSGPGVTGIGPAFDPAVSRYSVHTAAGQNGRLTVTATTSDPQGVVRVDGVAVRGATTLTGLVEGDEVSVIISDSSGTRGYALVYLPPDFPDLTATVDAGGAAPGQVLLTLTDFAGSRTFEVAVDHNGVPSYFHVSDRDAMDLKPAPNGHFTVFRSTQADRKRFELDELDGRFRPVRTMTVADPLTNTDVHDAILRQDGSHVLIGYEPNPVTHRTDATIQEIDTHGDVVYTWSSADHFLPDESTANPGNPDYAHLNSIQELPDGDLLASFRHTSSVMRIAWHDHDGFHRGDIVWRLGGRHSDFTFPDDPDGGPCAQHTASMLADGNILVFDNGSGWPDSNALCVNPADRTGPTMSRPHTRIAEYALSFDAGGAPATATLAWTYDGPAQGFTLFTGSARRLPGGNTLIGWGALRHTIASEVTPDKQVVWELTTSTQMVSYRAVKADVPDLTPPVVNVGLADGVTVDAGTRIPAARCTDKGGSNLVRCTTTSDASLVSATTGRHTLRVEAVDGAGNTTVVTRTFVVRSGHPVLQVRRGGTWRHAGVVVLPARGARRTVPLRVTNDRAAADLVRLHASGPGSAYRVRFLQGGRDVTRSVLAGTWATRLGSGGSTEVTMVVRRVRTHAPGRRVVVLQASSAAQPGRADAVTVTLRRR</sequence>
<dbReference type="RefSeq" id="WP_344044737.1">
    <property type="nucleotide sequence ID" value="NZ_BAAAPB010000002.1"/>
</dbReference>
<evidence type="ECO:0008006" key="4">
    <source>
        <dbReference type="Google" id="ProtNLM"/>
    </source>
</evidence>
<reference evidence="2 3" key="1">
    <citation type="journal article" date="2019" name="Int. J. Syst. Evol. Microbiol.">
        <title>The Global Catalogue of Microorganisms (GCM) 10K type strain sequencing project: providing services to taxonomists for standard genome sequencing and annotation.</title>
        <authorList>
            <consortium name="The Broad Institute Genomics Platform"/>
            <consortium name="The Broad Institute Genome Sequencing Center for Infectious Disease"/>
            <person name="Wu L."/>
            <person name="Ma J."/>
        </authorList>
    </citation>
    <scope>NUCLEOTIDE SEQUENCE [LARGE SCALE GENOMIC DNA]</scope>
    <source>
        <strain evidence="2 3">JCM 15309</strain>
    </source>
</reference>
<proteinExistence type="predicted"/>
<comment type="caution">
    <text evidence="2">The sequence shown here is derived from an EMBL/GenBank/DDBJ whole genome shotgun (WGS) entry which is preliminary data.</text>
</comment>
<dbReference type="InterPro" id="IPR053143">
    <property type="entry name" value="Arylsulfate_ST"/>
</dbReference>
<evidence type="ECO:0000313" key="2">
    <source>
        <dbReference type="EMBL" id="GAA1960779.1"/>
    </source>
</evidence>
<organism evidence="2 3">
    <name type="scientific">Nocardioides panacihumi</name>
    <dbReference type="NCBI Taxonomy" id="400774"/>
    <lineage>
        <taxon>Bacteria</taxon>
        <taxon>Bacillati</taxon>
        <taxon>Actinomycetota</taxon>
        <taxon>Actinomycetes</taxon>
        <taxon>Propionibacteriales</taxon>
        <taxon>Nocardioidaceae</taxon>
        <taxon>Nocardioides</taxon>
    </lineage>
</organism>
<feature type="chain" id="PRO_5045232640" description="Arylsulfotransferase N-terminal domain-containing protein" evidence="1">
    <location>
        <begin position="20"/>
        <end position="689"/>
    </location>
</feature>
<protein>
    <recommendedName>
        <fullName evidence="4">Arylsulfotransferase N-terminal domain-containing protein</fullName>
    </recommendedName>
</protein>
<name>A0ABN2QZC4_9ACTN</name>
<evidence type="ECO:0000313" key="3">
    <source>
        <dbReference type="Proteomes" id="UP001500571"/>
    </source>
</evidence>
<dbReference type="Proteomes" id="UP001500571">
    <property type="component" value="Unassembled WGS sequence"/>
</dbReference>
<dbReference type="PANTHER" id="PTHR35340">
    <property type="entry name" value="PQQ ENZYME REPEAT PROTEIN-RELATED"/>
    <property type="match status" value="1"/>
</dbReference>
<gene>
    <name evidence="2" type="ORF">GCM10009798_20650</name>
</gene>
<dbReference type="EMBL" id="BAAAPB010000002">
    <property type="protein sequence ID" value="GAA1960779.1"/>
    <property type="molecule type" value="Genomic_DNA"/>
</dbReference>
<dbReference type="Pfam" id="PF05935">
    <property type="entry name" value="Arylsulfotrans"/>
    <property type="match status" value="1"/>
</dbReference>
<keyword evidence="1" id="KW-0732">Signal</keyword>
<feature type="signal peptide" evidence="1">
    <location>
        <begin position="1"/>
        <end position="19"/>
    </location>
</feature>
<dbReference type="PANTHER" id="PTHR35340:SF5">
    <property type="entry name" value="ASST-DOMAIN-CONTAINING PROTEIN"/>
    <property type="match status" value="1"/>
</dbReference>